<dbReference type="Proteomes" id="UP001141552">
    <property type="component" value="Unassembled WGS sequence"/>
</dbReference>
<comment type="caution">
    <text evidence="1">The sequence shown here is derived from an EMBL/GenBank/DDBJ whole genome shotgun (WGS) entry which is preliminary data.</text>
</comment>
<evidence type="ECO:0000313" key="1">
    <source>
        <dbReference type="EMBL" id="KAJ4824792.1"/>
    </source>
</evidence>
<evidence type="ECO:0000313" key="2">
    <source>
        <dbReference type="Proteomes" id="UP001141552"/>
    </source>
</evidence>
<accession>A0A9Q0J1R3</accession>
<proteinExistence type="predicted"/>
<reference evidence="1" key="1">
    <citation type="submission" date="2022-02" db="EMBL/GenBank/DDBJ databases">
        <authorList>
            <person name="Henning P.M."/>
            <person name="McCubbin A.G."/>
            <person name="Shore J.S."/>
        </authorList>
    </citation>
    <scope>NUCLEOTIDE SEQUENCE</scope>
    <source>
        <strain evidence="1">F60SS</strain>
        <tissue evidence="1">Leaves</tissue>
    </source>
</reference>
<protein>
    <submittedName>
        <fullName evidence="1">Uncharacterized protein</fullName>
    </submittedName>
</protein>
<sequence length="59" mass="6603">MILCSEVDDFLTIRSLLASVPADFVVLRQIAAVVHALLWGFPYLCWSAHENNVVLEMNA</sequence>
<gene>
    <name evidence="1" type="ORF">Tsubulata_022773</name>
</gene>
<name>A0A9Q0J1R3_9ROSI</name>
<keyword evidence="2" id="KW-1185">Reference proteome</keyword>
<dbReference type="AlphaFoldDB" id="A0A9Q0J1R3"/>
<reference evidence="1" key="2">
    <citation type="journal article" date="2023" name="Plants (Basel)">
        <title>Annotation of the Turnera subulata (Passifloraceae) Draft Genome Reveals the S-Locus Evolved after the Divergence of Turneroideae from Passifloroideae in a Stepwise Manner.</title>
        <authorList>
            <person name="Henning P.M."/>
            <person name="Roalson E.H."/>
            <person name="Mir W."/>
            <person name="McCubbin A.G."/>
            <person name="Shore J.S."/>
        </authorList>
    </citation>
    <scope>NUCLEOTIDE SEQUENCE</scope>
    <source>
        <strain evidence="1">F60SS</strain>
    </source>
</reference>
<organism evidence="1 2">
    <name type="scientific">Turnera subulata</name>
    <dbReference type="NCBI Taxonomy" id="218843"/>
    <lineage>
        <taxon>Eukaryota</taxon>
        <taxon>Viridiplantae</taxon>
        <taxon>Streptophyta</taxon>
        <taxon>Embryophyta</taxon>
        <taxon>Tracheophyta</taxon>
        <taxon>Spermatophyta</taxon>
        <taxon>Magnoliopsida</taxon>
        <taxon>eudicotyledons</taxon>
        <taxon>Gunneridae</taxon>
        <taxon>Pentapetalae</taxon>
        <taxon>rosids</taxon>
        <taxon>fabids</taxon>
        <taxon>Malpighiales</taxon>
        <taxon>Passifloraceae</taxon>
        <taxon>Turnera</taxon>
    </lineage>
</organism>
<dbReference type="EMBL" id="JAKUCV010007093">
    <property type="protein sequence ID" value="KAJ4824792.1"/>
    <property type="molecule type" value="Genomic_DNA"/>
</dbReference>